<evidence type="ECO:0000256" key="1">
    <source>
        <dbReference type="ARBA" id="ARBA00004651"/>
    </source>
</evidence>
<accession>A0A7L7LB28</accession>
<feature type="transmembrane region" description="Helical" evidence="6">
    <location>
        <begin position="26"/>
        <end position="51"/>
    </location>
</feature>
<evidence type="ECO:0000256" key="6">
    <source>
        <dbReference type="SAM" id="Phobius"/>
    </source>
</evidence>
<evidence type="ECO:0000256" key="5">
    <source>
        <dbReference type="ARBA" id="ARBA00023136"/>
    </source>
</evidence>
<name>A0A7L7LB28_9BACT</name>
<dbReference type="RefSeq" id="WP_182412504.1">
    <property type="nucleotide sequence ID" value="NZ_CP055153.1"/>
</dbReference>
<evidence type="ECO:0000256" key="3">
    <source>
        <dbReference type="ARBA" id="ARBA00022692"/>
    </source>
</evidence>
<feature type="transmembrane region" description="Helical" evidence="6">
    <location>
        <begin position="248"/>
        <end position="278"/>
    </location>
</feature>
<gene>
    <name evidence="7" type="ORF">HUW48_19345</name>
</gene>
<keyword evidence="2" id="KW-1003">Cell membrane</keyword>
<protein>
    <submittedName>
        <fullName evidence="7">APC family permease</fullName>
    </submittedName>
</protein>
<feature type="transmembrane region" description="Helical" evidence="6">
    <location>
        <begin position="405"/>
        <end position="425"/>
    </location>
</feature>
<feature type="transmembrane region" description="Helical" evidence="6">
    <location>
        <begin position="371"/>
        <end position="393"/>
    </location>
</feature>
<feature type="transmembrane region" description="Helical" evidence="6">
    <location>
        <begin position="63"/>
        <end position="93"/>
    </location>
</feature>
<feature type="transmembrane region" description="Helical" evidence="6">
    <location>
        <begin position="105"/>
        <end position="128"/>
    </location>
</feature>
<evidence type="ECO:0000313" key="8">
    <source>
        <dbReference type="Proteomes" id="UP000514509"/>
    </source>
</evidence>
<keyword evidence="8" id="KW-1185">Reference proteome</keyword>
<dbReference type="GO" id="GO:0022857">
    <property type="term" value="F:transmembrane transporter activity"/>
    <property type="evidence" value="ECO:0007669"/>
    <property type="project" value="InterPro"/>
</dbReference>
<keyword evidence="5 6" id="KW-0472">Membrane</keyword>
<dbReference type="PIRSF" id="PIRSF006060">
    <property type="entry name" value="AA_transporter"/>
    <property type="match status" value="1"/>
</dbReference>
<reference evidence="7 8" key="1">
    <citation type="submission" date="2020-06" db="EMBL/GenBank/DDBJ databases">
        <authorList>
            <person name="Hwang Y.J."/>
        </authorList>
    </citation>
    <scope>NUCLEOTIDE SEQUENCE [LARGE SCALE GENOMIC DNA]</scope>
    <source>
        <strain evidence="7 8">KUDC8001</strain>
    </source>
</reference>
<feature type="transmembrane region" description="Helical" evidence="6">
    <location>
        <begin position="431"/>
        <end position="449"/>
    </location>
</feature>
<feature type="transmembrane region" description="Helical" evidence="6">
    <location>
        <begin position="140"/>
        <end position="156"/>
    </location>
</feature>
<dbReference type="InterPro" id="IPR050367">
    <property type="entry name" value="APC_superfamily"/>
</dbReference>
<feature type="transmembrane region" description="Helical" evidence="6">
    <location>
        <begin position="205"/>
        <end position="227"/>
    </location>
</feature>
<dbReference type="InterPro" id="IPR002293">
    <property type="entry name" value="AA/rel_permease1"/>
</dbReference>
<proteinExistence type="predicted"/>
<organism evidence="7 8">
    <name type="scientific">Adhaeribacter radiodurans</name>
    <dbReference type="NCBI Taxonomy" id="2745197"/>
    <lineage>
        <taxon>Bacteria</taxon>
        <taxon>Pseudomonadati</taxon>
        <taxon>Bacteroidota</taxon>
        <taxon>Cytophagia</taxon>
        <taxon>Cytophagales</taxon>
        <taxon>Hymenobacteraceae</taxon>
        <taxon>Adhaeribacter</taxon>
    </lineage>
</organism>
<dbReference type="Proteomes" id="UP000514509">
    <property type="component" value="Chromosome"/>
</dbReference>
<feature type="transmembrane region" description="Helical" evidence="6">
    <location>
        <begin position="298"/>
        <end position="319"/>
    </location>
</feature>
<feature type="transmembrane region" description="Helical" evidence="6">
    <location>
        <begin position="163"/>
        <end position="185"/>
    </location>
</feature>
<dbReference type="Pfam" id="PF13520">
    <property type="entry name" value="AA_permease_2"/>
    <property type="match status" value="1"/>
</dbReference>
<keyword evidence="3 6" id="KW-0812">Transmembrane</keyword>
<dbReference type="Gene3D" id="1.20.1740.10">
    <property type="entry name" value="Amino acid/polyamine transporter I"/>
    <property type="match status" value="1"/>
</dbReference>
<keyword evidence="4 6" id="KW-1133">Transmembrane helix</keyword>
<reference evidence="7 8" key="2">
    <citation type="submission" date="2020-08" db="EMBL/GenBank/DDBJ databases">
        <title>Adhaeribacter dokdonensis sp. nov., isolated from the rhizosphere of Elymus tsukushiensis, a plant native to the Dokdo Islands, Republic of Korea.</title>
        <authorList>
            <person name="Ghim S.Y."/>
        </authorList>
    </citation>
    <scope>NUCLEOTIDE SEQUENCE [LARGE SCALE GENOMIC DNA]</scope>
    <source>
        <strain evidence="7 8">KUDC8001</strain>
    </source>
</reference>
<dbReference type="PANTHER" id="PTHR42770:SF7">
    <property type="entry name" value="MEMBRANE PROTEIN"/>
    <property type="match status" value="1"/>
</dbReference>
<dbReference type="EMBL" id="CP055153">
    <property type="protein sequence ID" value="QMU30046.1"/>
    <property type="molecule type" value="Genomic_DNA"/>
</dbReference>
<evidence type="ECO:0000256" key="4">
    <source>
        <dbReference type="ARBA" id="ARBA00022989"/>
    </source>
</evidence>
<dbReference type="KEGG" id="add:HUW48_19345"/>
<feature type="transmembrane region" description="Helical" evidence="6">
    <location>
        <begin position="346"/>
        <end position="365"/>
    </location>
</feature>
<dbReference type="AlphaFoldDB" id="A0A7L7LB28"/>
<dbReference type="GO" id="GO:0005886">
    <property type="term" value="C:plasma membrane"/>
    <property type="evidence" value="ECO:0007669"/>
    <property type="project" value="UniProtKB-SubCell"/>
</dbReference>
<dbReference type="PANTHER" id="PTHR42770">
    <property type="entry name" value="AMINO ACID TRANSPORTER-RELATED"/>
    <property type="match status" value="1"/>
</dbReference>
<comment type="subcellular location">
    <subcellularLocation>
        <location evidence="1">Cell membrane</location>
        <topology evidence="1">Multi-pass membrane protein</topology>
    </subcellularLocation>
</comment>
<evidence type="ECO:0000313" key="7">
    <source>
        <dbReference type="EMBL" id="QMU30046.1"/>
    </source>
</evidence>
<evidence type="ECO:0000256" key="2">
    <source>
        <dbReference type="ARBA" id="ARBA00022475"/>
    </source>
</evidence>
<sequence length="457" mass="49188">MDKATDIDKRLLELGHPQGLRRRLHIWHVVGLALALMSPTVAVFLLATAVFSVGGTFTIGANIIINLIAIPLTLIIAELGALYPVTGGIYSLARRILPGPIMWMVGFNILVMGVIFLAVSSLGIAPFLKNLLPGFRVPDQLIAILMLLIATSIALIKVELGAIINAVLIVVECIALGTIIVAGFSHPHQSVPDILLQPTRLQSGHLTPVTTGFLLATLPAAFSMITAPELVLGYSEELIGNTKTLAKAVLISSFLGIPLILIPLTAAVVAAPNLVAFLQSPTPVIYSIQQAFGNETATFINVCICVALFTAMIGALMYFPRLLYAMGRDGMWGSGFTHQISTLNRYSVPGVAIVVIAFVSLLLIFVSALNWLVIFLGTCVTTIYFFVGLMGLWSRFKSPQELRPYRMPVWPICPIIVMLFTAFVLTSQDSQYLIGFLILNTAAVLAGAIKNKYSTSS</sequence>